<sequence>MQTISTSGITLHIRDEGPRDGRVLMLANSLGTDLRVWDALLPLLPAGLRIVRFDKRGHGLSDATPAPYTLDQLVADVEGLCDGLGLTDITFVGLSIGGLIGQGLAARRPDLLRALVLMDTAAQIGTAQMWQDRIDAINAGGVEALADPILERWFTPAFRAANPEFALWRNMLTRTSVAGYTGCCAAIAGADLTESTRALRLPVMAIAGDQDGSTPPDLVRATAKLCRAEFHIIPDAGHIPCVEQPQATARLLTDFLERTAS</sequence>
<dbReference type="Proteomes" id="UP001149822">
    <property type="component" value="Unassembled WGS sequence"/>
</dbReference>
<dbReference type="NCBIfam" id="TIGR02427">
    <property type="entry name" value="protocat_pcaD"/>
    <property type="match status" value="1"/>
</dbReference>
<evidence type="ECO:0000313" key="2">
    <source>
        <dbReference type="EMBL" id="MCZ0961875.1"/>
    </source>
</evidence>
<comment type="caution">
    <text evidence="2">The sequence shown here is derived from an EMBL/GenBank/DDBJ whole genome shotgun (WGS) entry which is preliminary data.</text>
</comment>
<dbReference type="InterPro" id="IPR050266">
    <property type="entry name" value="AB_hydrolase_sf"/>
</dbReference>
<reference evidence="2" key="1">
    <citation type="submission" date="2022-12" db="EMBL/GenBank/DDBJ databases">
        <title>Paracoccus sp. EF6 isolated from a lake water.</title>
        <authorList>
            <person name="Liu H."/>
        </authorList>
    </citation>
    <scope>NUCLEOTIDE SEQUENCE</scope>
    <source>
        <strain evidence="2">EF6</strain>
    </source>
</reference>
<organism evidence="2 3">
    <name type="scientific">Paracoccus benzoatiresistens</name>
    <dbReference type="NCBI Taxonomy" id="2997341"/>
    <lineage>
        <taxon>Bacteria</taxon>
        <taxon>Pseudomonadati</taxon>
        <taxon>Pseudomonadota</taxon>
        <taxon>Alphaproteobacteria</taxon>
        <taxon>Rhodobacterales</taxon>
        <taxon>Paracoccaceae</taxon>
        <taxon>Paracoccus</taxon>
    </lineage>
</organism>
<proteinExistence type="predicted"/>
<dbReference type="InterPro" id="IPR029058">
    <property type="entry name" value="AB_hydrolase_fold"/>
</dbReference>
<dbReference type="EC" id="3.1.1.24" evidence="2"/>
<dbReference type="Pfam" id="PF00561">
    <property type="entry name" value="Abhydrolase_1"/>
    <property type="match status" value="1"/>
</dbReference>
<feature type="domain" description="AB hydrolase-1" evidence="1">
    <location>
        <begin position="23"/>
        <end position="244"/>
    </location>
</feature>
<dbReference type="Gene3D" id="3.40.50.1820">
    <property type="entry name" value="alpha/beta hydrolase"/>
    <property type="match status" value="1"/>
</dbReference>
<dbReference type="InterPro" id="IPR026968">
    <property type="entry name" value="PcaD/CatD"/>
</dbReference>
<gene>
    <name evidence="2" type="primary">pcaD</name>
    <name evidence="2" type="ORF">OU682_09630</name>
</gene>
<dbReference type="GO" id="GO:0047570">
    <property type="term" value="F:3-oxoadipate enol-lactonase activity"/>
    <property type="evidence" value="ECO:0007669"/>
    <property type="project" value="UniProtKB-EC"/>
</dbReference>
<dbReference type="PANTHER" id="PTHR43798">
    <property type="entry name" value="MONOACYLGLYCEROL LIPASE"/>
    <property type="match status" value="1"/>
</dbReference>
<dbReference type="SUPFAM" id="SSF53474">
    <property type="entry name" value="alpha/beta-Hydrolases"/>
    <property type="match status" value="1"/>
</dbReference>
<dbReference type="RefSeq" id="WP_268941889.1">
    <property type="nucleotide sequence ID" value="NZ_JAPTYD010000010.1"/>
</dbReference>
<evidence type="ECO:0000313" key="3">
    <source>
        <dbReference type="Proteomes" id="UP001149822"/>
    </source>
</evidence>
<evidence type="ECO:0000259" key="1">
    <source>
        <dbReference type="Pfam" id="PF00561"/>
    </source>
</evidence>
<dbReference type="InterPro" id="IPR000073">
    <property type="entry name" value="AB_hydrolase_1"/>
</dbReference>
<keyword evidence="3" id="KW-1185">Reference proteome</keyword>
<name>A0ABT4J3Z9_9RHOB</name>
<protein>
    <submittedName>
        <fullName evidence="2">3-oxoadipate enol-lactonase</fullName>
        <ecNumber evidence="2">3.1.1.24</ecNumber>
    </submittedName>
</protein>
<dbReference type="EMBL" id="JAPTYD010000010">
    <property type="protein sequence ID" value="MCZ0961875.1"/>
    <property type="molecule type" value="Genomic_DNA"/>
</dbReference>
<keyword evidence="2" id="KW-0378">Hydrolase</keyword>
<accession>A0ABT4J3Z9</accession>
<dbReference type="PRINTS" id="PR00111">
    <property type="entry name" value="ABHYDROLASE"/>
</dbReference>